<dbReference type="SUPFAM" id="SSF46785">
    <property type="entry name" value="Winged helix' DNA-binding domain"/>
    <property type="match status" value="2"/>
</dbReference>
<evidence type="ECO:0000313" key="3">
    <source>
        <dbReference type="EMBL" id="MCD8474162.1"/>
    </source>
</evidence>
<dbReference type="Pfam" id="PF21205">
    <property type="entry name" value="Rep3_C"/>
    <property type="match status" value="1"/>
</dbReference>
<dbReference type="InterPro" id="IPR000525">
    <property type="entry name" value="Initiator_Rep_WH1"/>
</dbReference>
<name>A0ABS8TVJ9_9GAMM</name>
<dbReference type="Pfam" id="PF01051">
    <property type="entry name" value="Rep3_N"/>
    <property type="match status" value="1"/>
</dbReference>
<dbReference type="Gene3D" id="1.10.10.10">
    <property type="entry name" value="Winged helix-like DNA-binding domain superfamily/Winged helix DNA-binding domain"/>
    <property type="match status" value="2"/>
</dbReference>
<evidence type="ECO:0000256" key="1">
    <source>
        <dbReference type="ARBA" id="ARBA00038283"/>
    </source>
</evidence>
<comment type="similarity">
    <text evidence="1">Belongs to the initiator RepB protein family.</text>
</comment>
<dbReference type="EMBL" id="JAJPPU010000005">
    <property type="protein sequence ID" value="MCD8474162.1"/>
    <property type="molecule type" value="Genomic_DNA"/>
</dbReference>
<protein>
    <submittedName>
        <fullName evidence="3">Replication initiation protein</fullName>
    </submittedName>
</protein>
<reference evidence="3" key="1">
    <citation type="submission" date="2021-11" db="EMBL/GenBank/DDBJ databases">
        <title>Genome sequence of Xylella taiwanensis PLS432.</title>
        <authorList>
            <person name="Weng L.-W."/>
            <person name="Su C.-C."/>
            <person name="Tsai C.-W."/>
            <person name="Kuo C.-H."/>
        </authorList>
    </citation>
    <scope>NUCLEOTIDE SEQUENCE</scope>
    <source>
        <strain evidence="3">PLS432</strain>
        <plasmid evidence="3">pPLS432</plasmid>
    </source>
</reference>
<proteinExistence type="inferred from homology"/>
<dbReference type="InterPro" id="IPR036390">
    <property type="entry name" value="WH_DNA-bd_sf"/>
</dbReference>
<sequence length="266" mass="30111">MSGKVGSKREHIALAHKAHGYDVELTAGERRVTMSNALTRAGHGLTLAEKRIVATAVSKLDSYRMLNPGEVPRTKITAAEYAETFEVDMDTAYNQLQSAAKQLYSRSITFYEPAHKRKGKPLPPTRVQMRWVGSVKYQDGEGWVELAWWPDLLCHLTGLKRQFTTYQLQQASALRSGYSWKLLELLMRFKSSGWAEYTIEDFKASMDAPPSLSDFGQVKRRIIDPAVKELTEKDGWLIQWEVVKAGRKVKAISFNFMKNPQGVLAL</sequence>
<accession>A0ABS8TVJ9</accession>
<gene>
    <name evidence="3" type="ORF">LPH55_12010</name>
</gene>
<dbReference type="InterPro" id="IPR036388">
    <property type="entry name" value="WH-like_DNA-bd_sf"/>
</dbReference>
<dbReference type="Proteomes" id="UP001430701">
    <property type="component" value="Unassembled WGS sequence"/>
</dbReference>
<dbReference type="RefSeq" id="WP_230428322.1">
    <property type="nucleotide sequence ID" value="NZ_CP087679.1"/>
</dbReference>
<feature type="domain" description="Initiator Rep protein WH1" evidence="2">
    <location>
        <begin position="32"/>
        <end position="187"/>
    </location>
</feature>
<comment type="caution">
    <text evidence="3">The sequence shown here is derived from an EMBL/GenBank/DDBJ whole genome shotgun (WGS) entry which is preliminary data.</text>
</comment>
<evidence type="ECO:0000313" key="4">
    <source>
        <dbReference type="Proteomes" id="UP001430701"/>
    </source>
</evidence>
<organism evidence="3 4">
    <name type="scientific">Xylella taiwanensis</name>
    <dbReference type="NCBI Taxonomy" id="1444770"/>
    <lineage>
        <taxon>Bacteria</taxon>
        <taxon>Pseudomonadati</taxon>
        <taxon>Pseudomonadota</taxon>
        <taxon>Gammaproteobacteria</taxon>
        <taxon>Lysobacterales</taxon>
        <taxon>Lysobacteraceae</taxon>
        <taxon>Xylella</taxon>
    </lineage>
</organism>
<geneLocation type="plasmid" evidence="3">
    <name>pPLS432</name>
</geneLocation>
<evidence type="ECO:0000259" key="2">
    <source>
        <dbReference type="Pfam" id="PF01051"/>
    </source>
</evidence>
<keyword evidence="4" id="KW-1185">Reference proteome</keyword>
<keyword evidence="3" id="KW-0614">Plasmid</keyword>